<proteinExistence type="predicted"/>
<sequence>MSGSGLDLPDYSQIVLVSSSGSATHFPLQQSEPRLHEKPLSEQQFLSPDVWRLQLPGSPFEKQLSASDDDGQE</sequence>
<feature type="region of interest" description="Disordered" evidence="1">
    <location>
        <begin position="22"/>
        <end position="42"/>
    </location>
</feature>
<reference evidence="2 3" key="1">
    <citation type="submission" date="2015-08" db="EMBL/GenBank/DDBJ databases">
        <authorList>
            <person name="Babu N.S."/>
            <person name="Beckwith C.J."/>
            <person name="Beseler K.G."/>
            <person name="Brison A."/>
            <person name="Carone J.V."/>
            <person name="Caskin T.P."/>
            <person name="Diamond M."/>
            <person name="Durham M.E."/>
            <person name="Foxe J.M."/>
            <person name="Go M."/>
            <person name="Henderson B.A."/>
            <person name="Jones I.B."/>
            <person name="McGettigan J.A."/>
            <person name="Micheletti S.J."/>
            <person name="Nasrallah M.E."/>
            <person name="Ortiz D."/>
            <person name="Piller C.R."/>
            <person name="Privatt S.R."/>
            <person name="Schneider S.L."/>
            <person name="Sharp S."/>
            <person name="Smith T.C."/>
            <person name="Stanton J.D."/>
            <person name="Ullery H.E."/>
            <person name="Wilson R.J."/>
            <person name="Serrano M.G."/>
            <person name="Buck G."/>
            <person name="Lee V."/>
            <person name="Wang Y."/>
            <person name="Carvalho R."/>
            <person name="Voegtly L."/>
            <person name="Shi R."/>
            <person name="Duckworth R."/>
            <person name="Johnson A."/>
            <person name="Loviza R."/>
            <person name="Walstead R."/>
            <person name="Shah Z."/>
            <person name="Kiflezghi M."/>
            <person name="Wade K."/>
            <person name="Ball S.L."/>
            <person name="Bradley K.W."/>
            <person name="Asai D.J."/>
            <person name="Bowman C.A."/>
            <person name="Russell D.A."/>
            <person name="Pope W.H."/>
            <person name="Jacobs-Sera D."/>
            <person name="Hendrix R.W."/>
            <person name="Hatfull G.F."/>
        </authorList>
    </citation>
    <scope>NUCLEOTIDE SEQUENCE [LARGE SCALE GENOMIC DNA]</scope>
    <source>
        <strain evidence="2 3">DSM 27648</strain>
    </source>
</reference>
<evidence type="ECO:0000256" key="1">
    <source>
        <dbReference type="SAM" id="MobiDB-lite"/>
    </source>
</evidence>
<dbReference type="Proteomes" id="UP000064967">
    <property type="component" value="Chromosome"/>
</dbReference>
<organism evidence="2 3">
    <name type="scientific">Labilithrix luteola</name>
    <dbReference type="NCBI Taxonomy" id="1391654"/>
    <lineage>
        <taxon>Bacteria</taxon>
        <taxon>Pseudomonadati</taxon>
        <taxon>Myxococcota</taxon>
        <taxon>Polyangia</taxon>
        <taxon>Polyangiales</taxon>
        <taxon>Labilitrichaceae</taxon>
        <taxon>Labilithrix</taxon>
    </lineage>
</organism>
<accession>A0A0K1PKP5</accession>
<dbReference type="AlphaFoldDB" id="A0A0K1PKP5"/>
<protein>
    <submittedName>
        <fullName evidence="2">Uncharacterized protein</fullName>
    </submittedName>
</protein>
<gene>
    <name evidence="2" type="ORF">AKJ09_00630</name>
</gene>
<keyword evidence="3" id="KW-1185">Reference proteome</keyword>
<feature type="compositionally biased region" description="Polar residues" evidence="1">
    <location>
        <begin position="22"/>
        <end position="32"/>
    </location>
</feature>
<name>A0A0K1PKP5_9BACT</name>
<dbReference type="EMBL" id="CP012333">
    <property type="protein sequence ID" value="AKU93966.1"/>
    <property type="molecule type" value="Genomic_DNA"/>
</dbReference>
<dbReference type="KEGG" id="llu:AKJ09_00630"/>
<evidence type="ECO:0000313" key="2">
    <source>
        <dbReference type="EMBL" id="AKU93966.1"/>
    </source>
</evidence>
<dbReference type="STRING" id="1391654.AKJ09_00630"/>
<evidence type="ECO:0000313" key="3">
    <source>
        <dbReference type="Proteomes" id="UP000064967"/>
    </source>
</evidence>